<dbReference type="EMBL" id="CAWUFR010000236">
    <property type="protein sequence ID" value="CAK6973712.1"/>
    <property type="molecule type" value="Genomic_DNA"/>
</dbReference>
<evidence type="ECO:0000313" key="2">
    <source>
        <dbReference type="Proteomes" id="UP001314229"/>
    </source>
</evidence>
<protein>
    <submittedName>
        <fullName evidence="1">Uncharacterized protein</fullName>
    </submittedName>
</protein>
<evidence type="ECO:0000313" key="1">
    <source>
        <dbReference type="EMBL" id="CAK6973712.1"/>
    </source>
</evidence>
<name>A0AAV1PSW1_SCOSC</name>
<sequence length="113" mass="12587">MAPSPAHFPLRSLHRAASQASCKPERQYYPSLISNPNRMLHAAPCTFLKVVKIPIKGAAGFLQHRFMELHPIELMAGLRPPEASRVFTIKEPQPETVQFVTGVQLRLSDGISE</sequence>
<comment type="caution">
    <text evidence="1">The sequence shown here is derived from an EMBL/GenBank/DDBJ whole genome shotgun (WGS) entry which is preliminary data.</text>
</comment>
<accession>A0AAV1PSW1</accession>
<gene>
    <name evidence="1" type="ORF">FSCOSCO3_A016845</name>
</gene>
<keyword evidence="2" id="KW-1185">Reference proteome</keyword>
<reference evidence="1 2" key="1">
    <citation type="submission" date="2024-01" db="EMBL/GenBank/DDBJ databases">
        <authorList>
            <person name="Alioto T."/>
            <person name="Alioto T."/>
            <person name="Gomez Garrido J."/>
        </authorList>
    </citation>
    <scope>NUCLEOTIDE SEQUENCE [LARGE SCALE GENOMIC DNA]</scope>
</reference>
<dbReference type="AlphaFoldDB" id="A0AAV1PSW1"/>
<dbReference type="Proteomes" id="UP001314229">
    <property type="component" value="Unassembled WGS sequence"/>
</dbReference>
<proteinExistence type="predicted"/>
<organism evidence="1 2">
    <name type="scientific">Scomber scombrus</name>
    <name type="common">Atlantic mackerel</name>
    <name type="synonym">Scomber vernalis</name>
    <dbReference type="NCBI Taxonomy" id="13677"/>
    <lineage>
        <taxon>Eukaryota</taxon>
        <taxon>Metazoa</taxon>
        <taxon>Chordata</taxon>
        <taxon>Craniata</taxon>
        <taxon>Vertebrata</taxon>
        <taxon>Euteleostomi</taxon>
        <taxon>Actinopterygii</taxon>
        <taxon>Neopterygii</taxon>
        <taxon>Teleostei</taxon>
        <taxon>Neoteleostei</taxon>
        <taxon>Acanthomorphata</taxon>
        <taxon>Pelagiaria</taxon>
        <taxon>Scombriformes</taxon>
        <taxon>Scombridae</taxon>
        <taxon>Scomber</taxon>
    </lineage>
</organism>